<name>A0A4R6SD74_LABRH</name>
<dbReference type="SUPFAM" id="SSF53300">
    <property type="entry name" value="vWA-like"/>
    <property type="match status" value="1"/>
</dbReference>
<gene>
    <name evidence="8" type="ORF">EV186_103869</name>
</gene>
<dbReference type="InterPro" id="IPR040322">
    <property type="entry name" value="TROVE2"/>
</dbReference>
<dbReference type="PANTHER" id="PTHR14202">
    <property type="entry name" value="60 KDA RIBONUCLEOPROTEIN SSA/RO"/>
    <property type="match status" value="1"/>
</dbReference>
<dbReference type="Pfam" id="PF05731">
    <property type="entry name" value="TROVE"/>
    <property type="match status" value="2"/>
</dbReference>
<keyword evidence="5" id="KW-0694">RNA-binding</keyword>
<feature type="domain" description="TROVE" evidence="7">
    <location>
        <begin position="23"/>
        <end position="357"/>
    </location>
</feature>
<dbReference type="SUPFAM" id="SSF140864">
    <property type="entry name" value="TROVE domain-like"/>
    <property type="match status" value="1"/>
</dbReference>
<keyword evidence="9" id="KW-1185">Reference proteome</keyword>
<dbReference type="Pfam" id="PF25045">
    <property type="entry name" value="vWA_Ro60"/>
    <property type="match status" value="1"/>
</dbReference>
<evidence type="ECO:0000259" key="7">
    <source>
        <dbReference type="PROSITE" id="PS50988"/>
    </source>
</evidence>
<reference evidence="8 9" key="1">
    <citation type="submission" date="2019-03" db="EMBL/GenBank/DDBJ databases">
        <title>Genomic Encyclopedia of Type Strains, Phase IV (KMG-IV): sequencing the most valuable type-strain genomes for metagenomic binning, comparative biology and taxonomic classification.</title>
        <authorList>
            <person name="Goeker M."/>
        </authorList>
    </citation>
    <scope>NUCLEOTIDE SEQUENCE [LARGE SCALE GENOMIC DNA]</scope>
    <source>
        <strain evidence="8 9">DSM 45361</strain>
    </source>
</reference>
<comment type="subcellular location">
    <subcellularLocation>
        <location evidence="1">Cytoplasm</location>
    </subcellularLocation>
</comment>
<protein>
    <submittedName>
        <fullName evidence="8">60 kDa SS-A/Ro ribonucleoprotein</fullName>
    </submittedName>
</protein>
<evidence type="ECO:0000256" key="3">
    <source>
        <dbReference type="ARBA" id="ARBA00022490"/>
    </source>
</evidence>
<organism evidence="8 9">
    <name type="scientific">Labedaea rhizosphaerae</name>
    <dbReference type="NCBI Taxonomy" id="598644"/>
    <lineage>
        <taxon>Bacteria</taxon>
        <taxon>Bacillati</taxon>
        <taxon>Actinomycetota</taxon>
        <taxon>Actinomycetes</taxon>
        <taxon>Pseudonocardiales</taxon>
        <taxon>Pseudonocardiaceae</taxon>
        <taxon>Labedaea</taxon>
    </lineage>
</organism>
<keyword evidence="3" id="KW-0963">Cytoplasm</keyword>
<dbReference type="EMBL" id="SNXZ01000003">
    <property type="protein sequence ID" value="TDP97890.1"/>
    <property type="molecule type" value="Genomic_DNA"/>
</dbReference>
<keyword evidence="4" id="KW-0479">Metal-binding</keyword>
<proteinExistence type="inferred from homology"/>
<dbReference type="InterPro" id="IPR008858">
    <property type="entry name" value="TROVE_dom"/>
</dbReference>
<evidence type="ECO:0000256" key="1">
    <source>
        <dbReference type="ARBA" id="ARBA00004496"/>
    </source>
</evidence>
<dbReference type="Proteomes" id="UP000295444">
    <property type="component" value="Unassembled WGS sequence"/>
</dbReference>
<sequence>MDILKSIGLRRTKQTEQADPRQVPNSAGGFTFAIDDMARLRRFLVLGVDGGTYYAGAHELAKDNAAVVLELAASRTADVVAEIVAVSTAGRAPRQNPALFALAAATALGDEDGRRAALAALPLVARTGTHLFLFAGYVEQFRGWGRGLRRAVARWYTDAPVAKVAFQAVKYRQREGWSHRDLLRLAHPATAEPDRKALFDWICGRESAPAEHDALRIVEGFQRAQAATSGWARLVTEYGLSWEMLPDPALDDASVWEALLDKGMPPTALMRQLPRLTRLGLLAPTSSRTAAVAKRLADPERLRSGRVHPVNVLVAQRTYASGQGARGSATWEPSRPIVDALDAAFYAAFGAVEPTGKRTMLALDVSGSMAMPISGMPLSCREASAALALVTVATEAAYEVVGFSTSLTPLAISPRQRLDDVLRTVSGLPFAGTDCALPMVDALRRKAEIDTFVVYTDSETWYGDIHPHQALRRYRERMGIDAKLVVVAMTSTGFSIADPDDGGMLDVAGFDSAVPTVIGDFARGDK</sequence>
<dbReference type="AlphaFoldDB" id="A0A4R6SD74"/>
<dbReference type="GO" id="GO:0005737">
    <property type="term" value="C:cytoplasm"/>
    <property type="evidence" value="ECO:0007669"/>
    <property type="project" value="UniProtKB-SubCell"/>
</dbReference>
<accession>A0A4R6SD74</accession>
<evidence type="ECO:0000256" key="6">
    <source>
        <dbReference type="ARBA" id="ARBA00023274"/>
    </source>
</evidence>
<dbReference type="GO" id="GO:0046872">
    <property type="term" value="F:metal ion binding"/>
    <property type="evidence" value="ECO:0007669"/>
    <property type="project" value="UniProtKB-KW"/>
</dbReference>
<evidence type="ECO:0000313" key="9">
    <source>
        <dbReference type="Proteomes" id="UP000295444"/>
    </source>
</evidence>
<evidence type="ECO:0000313" key="8">
    <source>
        <dbReference type="EMBL" id="TDP97890.1"/>
    </source>
</evidence>
<dbReference type="InterPro" id="IPR056800">
    <property type="entry name" value="vWA_Ro60"/>
</dbReference>
<dbReference type="RefSeq" id="WP_133851026.1">
    <property type="nucleotide sequence ID" value="NZ_SNXZ01000003.1"/>
</dbReference>
<evidence type="ECO:0000256" key="4">
    <source>
        <dbReference type="ARBA" id="ARBA00022723"/>
    </source>
</evidence>
<dbReference type="GO" id="GO:1990904">
    <property type="term" value="C:ribonucleoprotein complex"/>
    <property type="evidence" value="ECO:0007669"/>
    <property type="project" value="UniProtKB-KW"/>
</dbReference>
<keyword evidence="6 8" id="KW-0687">Ribonucleoprotein</keyword>
<comment type="caution">
    <text evidence="8">The sequence shown here is derived from an EMBL/GenBank/DDBJ whole genome shotgun (WGS) entry which is preliminary data.</text>
</comment>
<dbReference type="Gene3D" id="3.40.50.410">
    <property type="entry name" value="von Willebrand factor, type A domain"/>
    <property type="match status" value="2"/>
</dbReference>
<comment type="similarity">
    <text evidence="2">Belongs to the Ro 60 kDa family.</text>
</comment>
<dbReference type="InterPro" id="IPR036465">
    <property type="entry name" value="vWFA_dom_sf"/>
</dbReference>
<dbReference type="InterPro" id="IPR037214">
    <property type="entry name" value="TROVE_dom_sf"/>
</dbReference>
<evidence type="ECO:0000256" key="2">
    <source>
        <dbReference type="ARBA" id="ARBA00007814"/>
    </source>
</evidence>
<dbReference type="PANTHER" id="PTHR14202:SF0">
    <property type="entry name" value="RNA-BINDING PROTEIN RO60"/>
    <property type="match status" value="1"/>
</dbReference>
<dbReference type="OrthoDB" id="2986092at2"/>
<dbReference type="GO" id="GO:0003723">
    <property type="term" value="F:RNA binding"/>
    <property type="evidence" value="ECO:0007669"/>
    <property type="project" value="UniProtKB-KW"/>
</dbReference>
<dbReference type="PROSITE" id="PS50988">
    <property type="entry name" value="TROVE"/>
    <property type="match status" value="1"/>
</dbReference>
<evidence type="ECO:0000256" key="5">
    <source>
        <dbReference type="ARBA" id="ARBA00022884"/>
    </source>
</evidence>